<organism evidence="2 3">
    <name type="scientific">Candidatus Blautia stercoripullorum</name>
    <dbReference type="NCBI Taxonomy" id="2838502"/>
    <lineage>
        <taxon>Bacteria</taxon>
        <taxon>Bacillati</taxon>
        <taxon>Bacillota</taxon>
        <taxon>Clostridia</taxon>
        <taxon>Lachnospirales</taxon>
        <taxon>Lachnospiraceae</taxon>
        <taxon>Blautia</taxon>
    </lineage>
</organism>
<feature type="compositionally biased region" description="Basic residues" evidence="1">
    <location>
        <begin position="11"/>
        <end position="23"/>
    </location>
</feature>
<protein>
    <recommendedName>
        <fullName evidence="4">Polyhydroxyalkanoic acid system protein</fullName>
    </recommendedName>
</protein>
<evidence type="ECO:0000313" key="3">
    <source>
        <dbReference type="Proteomes" id="UP000823850"/>
    </source>
</evidence>
<evidence type="ECO:0000313" key="2">
    <source>
        <dbReference type="EMBL" id="HJD39440.1"/>
    </source>
</evidence>
<evidence type="ECO:0000256" key="1">
    <source>
        <dbReference type="SAM" id="MobiDB-lite"/>
    </source>
</evidence>
<dbReference type="EMBL" id="DWUX01000102">
    <property type="protein sequence ID" value="HJD39440.1"/>
    <property type="molecule type" value="Genomic_DNA"/>
</dbReference>
<dbReference type="Proteomes" id="UP000823850">
    <property type="component" value="Unassembled WGS sequence"/>
</dbReference>
<reference evidence="2" key="2">
    <citation type="submission" date="2021-04" db="EMBL/GenBank/DDBJ databases">
        <authorList>
            <person name="Gilroy R."/>
        </authorList>
    </citation>
    <scope>NUCLEOTIDE SEQUENCE</scope>
    <source>
        <strain evidence="2">ChiW19-6364</strain>
    </source>
</reference>
<accession>A0A9D2R6Q1</accession>
<feature type="region of interest" description="Disordered" evidence="1">
    <location>
        <begin position="1"/>
        <end position="23"/>
    </location>
</feature>
<sequence>MNLRENAMGEHHRHGHDHDHEHHHKEIHVVKGREKFSMESHSHDGASVVSGECTLSAENPEIVRTMLAEQMQRLGGWVNEKEGYIGHIKAGFSTEHTESFSITERKVQCHSPENTLIHIHLAAIVFMIPLDELKEQVKNIFLTLTADADGQKE</sequence>
<name>A0A9D2R6Q1_9FIRM</name>
<evidence type="ECO:0008006" key="4">
    <source>
        <dbReference type="Google" id="ProtNLM"/>
    </source>
</evidence>
<dbReference type="AlphaFoldDB" id="A0A9D2R6Q1"/>
<reference evidence="2" key="1">
    <citation type="journal article" date="2021" name="PeerJ">
        <title>Extensive microbial diversity within the chicken gut microbiome revealed by metagenomics and culture.</title>
        <authorList>
            <person name="Gilroy R."/>
            <person name="Ravi A."/>
            <person name="Getino M."/>
            <person name="Pursley I."/>
            <person name="Horton D.L."/>
            <person name="Alikhan N.F."/>
            <person name="Baker D."/>
            <person name="Gharbi K."/>
            <person name="Hall N."/>
            <person name="Watson M."/>
            <person name="Adriaenssens E.M."/>
            <person name="Foster-Nyarko E."/>
            <person name="Jarju S."/>
            <person name="Secka A."/>
            <person name="Antonio M."/>
            <person name="Oren A."/>
            <person name="Chaudhuri R.R."/>
            <person name="La Ragione R."/>
            <person name="Hildebrand F."/>
            <person name="Pallen M.J."/>
        </authorList>
    </citation>
    <scope>NUCLEOTIDE SEQUENCE</scope>
    <source>
        <strain evidence="2">ChiW19-6364</strain>
    </source>
</reference>
<comment type="caution">
    <text evidence="2">The sequence shown here is derived from an EMBL/GenBank/DDBJ whole genome shotgun (WGS) entry which is preliminary data.</text>
</comment>
<gene>
    <name evidence="2" type="ORF">H9913_05380</name>
</gene>
<proteinExistence type="predicted"/>